<feature type="domain" description="Outer membrane protein beta-barrel" evidence="3">
    <location>
        <begin position="6"/>
        <end position="159"/>
    </location>
</feature>
<comment type="caution">
    <text evidence="4">The sequence shown here is derived from an EMBL/GenBank/DDBJ whole genome shotgun (WGS) entry which is preliminary data.</text>
</comment>
<evidence type="ECO:0000259" key="3">
    <source>
        <dbReference type="Pfam" id="PF13505"/>
    </source>
</evidence>
<feature type="signal peptide" evidence="2">
    <location>
        <begin position="1"/>
        <end position="19"/>
    </location>
</feature>
<keyword evidence="5" id="KW-1185">Reference proteome</keyword>
<evidence type="ECO:0000313" key="5">
    <source>
        <dbReference type="Proteomes" id="UP001487296"/>
    </source>
</evidence>
<reference evidence="4 5" key="1">
    <citation type="submission" date="2024-04" db="EMBL/GenBank/DDBJ databases">
        <title>Human intestinal bacterial collection.</title>
        <authorList>
            <person name="Pauvert C."/>
            <person name="Hitch T.C.A."/>
            <person name="Clavel T."/>
        </authorList>
    </citation>
    <scope>NUCLEOTIDE SEQUENCE [LARGE SCALE GENOMIC DNA]</scope>
    <source>
        <strain evidence="4 5">CLA-AA-H145</strain>
    </source>
</reference>
<dbReference type="SUPFAM" id="SSF56925">
    <property type="entry name" value="OMPA-like"/>
    <property type="match status" value="1"/>
</dbReference>
<dbReference type="RefSeq" id="WP_215760732.1">
    <property type="nucleotide sequence ID" value="NZ_JAHKBE010000066.1"/>
</dbReference>
<organism evidence="4 5">
    <name type="scientific">Hallella faecis</name>
    <dbReference type="NCBI Taxonomy" id="2841596"/>
    <lineage>
        <taxon>Bacteria</taxon>
        <taxon>Pseudomonadati</taxon>
        <taxon>Bacteroidota</taxon>
        <taxon>Bacteroidia</taxon>
        <taxon>Bacteroidales</taxon>
        <taxon>Prevotellaceae</taxon>
        <taxon>Hallella</taxon>
    </lineage>
</organism>
<dbReference type="EMBL" id="JBBNFP010000065">
    <property type="protein sequence ID" value="MEQ2487668.1"/>
    <property type="molecule type" value="Genomic_DNA"/>
</dbReference>
<evidence type="ECO:0000256" key="1">
    <source>
        <dbReference type="ARBA" id="ARBA00022729"/>
    </source>
</evidence>
<feature type="chain" id="PRO_5047064775" evidence="2">
    <location>
        <begin position="20"/>
        <end position="161"/>
    </location>
</feature>
<protein>
    <submittedName>
        <fullName evidence="4">Outer membrane beta-barrel protein</fullName>
    </submittedName>
</protein>
<gene>
    <name evidence="4" type="ORF">AAAT34_11535</name>
</gene>
<proteinExistence type="predicted"/>
<dbReference type="Proteomes" id="UP001487296">
    <property type="component" value="Unassembled WGS sequence"/>
</dbReference>
<name>A0ABV1FTJ0_9BACT</name>
<dbReference type="Pfam" id="PF13505">
    <property type="entry name" value="OMP_b-brl"/>
    <property type="match status" value="1"/>
</dbReference>
<evidence type="ECO:0000313" key="4">
    <source>
        <dbReference type="EMBL" id="MEQ2487668.1"/>
    </source>
</evidence>
<sequence length="161" mass="17485">MRKTILLLAALLISVTASAQFEKDKTYVGASLTGLNLNYSGIGDLSLGVQAKAGYMVDDNLMVFGEAAYNHEGKSDAGDLLSAGVGGRYYIVQNGIFLGANCKFIHGFHSYNDVMPGVEVGYAYFISRTVTIEPSIYYQQSFKNHSDYSTIGFKIGFGVYL</sequence>
<accession>A0ABV1FTJ0</accession>
<evidence type="ECO:0000256" key="2">
    <source>
        <dbReference type="SAM" id="SignalP"/>
    </source>
</evidence>
<keyword evidence="1 2" id="KW-0732">Signal</keyword>
<dbReference type="InterPro" id="IPR011250">
    <property type="entry name" value="OMP/PagP_B-barrel"/>
</dbReference>
<dbReference type="InterPro" id="IPR027385">
    <property type="entry name" value="Beta-barrel_OMP"/>
</dbReference>